<protein>
    <submittedName>
        <fullName evidence="1">Predicted protein</fullName>
    </submittedName>
</protein>
<evidence type="ECO:0000313" key="2">
    <source>
        <dbReference type="Proteomes" id="UP000002668"/>
    </source>
</evidence>
<keyword evidence="2" id="KW-1185">Reference proteome</keyword>
<dbReference type="InParanoid" id="E4ZW53"/>
<dbReference type="EMBL" id="FP929127">
    <property type="protein sequence ID" value="CBX95829.1"/>
    <property type="molecule type" value="Genomic_DNA"/>
</dbReference>
<proteinExistence type="predicted"/>
<name>E4ZW53_LEPMJ</name>
<dbReference type="AlphaFoldDB" id="E4ZW53"/>
<organism evidence="2">
    <name type="scientific">Leptosphaeria maculans (strain JN3 / isolate v23.1.3 / race Av1-4-5-6-7-8)</name>
    <name type="common">Blackleg fungus</name>
    <name type="synonym">Phoma lingam</name>
    <dbReference type="NCBI Taxonomy" id="985895"/>
    <lineage>
        <taxon>Eukaryota</taxon>
        <taxon>Fungi</taxon>
        <taxon>Dikarya</taxon>
        <taxon>Ascomycota</taxon>
        <taxon>Pezizomycotina</taxon>
        <taxon>Dothideomycetes</taxon>
        <taxon>Pleosporomycetidae</taxon>
        <taxon>Pleosporales</taxon>
        <taxon>Pleosporineae</taxon>
        <taxon>Leptosphaeriaceae</taxon>
        <taxon>Plenodomus</taxon>
        <taxon>Plenodomus lingam/Leptosphaeria maculans species complex</taxon>
    </lineage>
</organism>
<dbReference type="Proteomes" id="UP000002668">
    <property type="component" value="Genome"/>
</dbReference>
<dbReference type="HOGENOM" id="CLU_2427418_0_0_1"/>
<sequence>MSLEADIDGNDCLSLEVPVHVYLLLLETPPFSPTCEHGAHLHTVEQTMADKDNSANNRLRSALFGGGRRKAAPAVSIRSNKLWHAQTSKYR</sequence>
<accession>E4ZW53</accession>
<reference evidence="2" key="1">
    <citation type="journal article" date="2011" name="Nat. Commun.">
        <title>Effector diversification within compartments of the Leptosphaeria maculans genome affected by Repeat-Induced Point mutations.</title>
        <authorList>
            <person name="Rouxel T."/>
            <person name="Grandaubert J."/>
            <person name="Hane J.K."/>
            <person name="Hoede C."/>
            <person name="van de Wouw A.P."/>
            <person name="Couloux A."/>
            <person name="Dominguez V."/>
            <person name="Anthouard V."/>
            <person name="Bally P."/>
            <person name="Bourras S."/>
            <person name="Cozijnsen A.J."/>
            <person name="Ciuffetti L.M."/>
            <person name="Degrave A."/>
            <person name="Dilmaghani A."/>
            <person name="Duret L."/>
            <person name="Fudal I."/>
            <person name="Goodwin S.B."/>
            <person name="Gout L."/>
            <person name="Glaser N."/>
            <person name="Linglin J."/>
            <person name="Kema G.H.J."/>
            <person name="Lapalu N."/>
            <person name="Lawrence C.B."/>
            <person name="May K."/>
            <person name="Meyer M."/>
            <person name="Ollivier B."/>
            <person name="Poulain J."/>
            <person name="Schoch C.L."/>
            <person name="Simon A."/>
            <person name="Spatafora J.W."/>
            <person name="Stachowiak A."/>
            <person name="Turgeon B.G."/>
            <person name="Tyler B.M."/>
            <person name="Vincent D."/>
            <person name="Weissenbach J."/>
            <person name="Amselem J."/>
            <person name="Quesneville H."/>
            <person name="Oliver R.P."/>
            <person name="Wincker P."/>
            <person name="Balesdent M.-H."/>
            <person name="Howlett B.J."/>
        </authorList>
    </citation>
    <scope>NUCLEOTIDE SEQUENCE [LARGE SCALE GENOMIC DNA]</scope>
    <source>
        <strain evidence="2">JN3 / isolate v23.1.3 / race Av1-4-5-6-7-8</strain>
    </source>
</reference>
<dbReference type="VEuPathDB" id="FungiDB:LEMA_uP029810.1"/>
<gene>
    <name evidence="1" type="ORF">LEMA_uP029810.1</name>
</gene>
<evidence type="ECO:0000313" key="1">
    <source>
        <dbReference type="EMBL" id="CBX95829.1"/>
    </source>
</evidence>